<feature type="chain" id="PRO_5009912861" description="DUF4397 domain-containing protein" evidence="1">
    <location>
        <begin position="20"/>
        <end position="260"/>
    </location>
</feature>
<keyword evidence="1" id="KW-0732">Signal</keyword>
<dbReference type="AlphaFoldDB" id="A0A1M5P841"/>
<evidence type="ECO:0000313" key="3">
    <source>
        <dbReference type="EMBL" id="SHG97383.1"/>
    </source>
</evidence>
<name>A0A1M5P841_9SPHI</name>
<dbReference type="STRING" id="288992.SAMN04488522_10928"/>
<dbReference type="OrthoDB" id="9792011at2"/>
<evidence type="ECO:0000259" key="2">
    <source>
        <dbReference type="Pfam" id="PF14344"/>
    </source>
</evidence>
<evidence type="ECO:0000313" key="4">
    <source>
        <dbReference type="Proteomes" id="UP000184287"/>
    </source>
</evidence>
<dbReference type="Proteomes" id="UP000184287">
    <property type="component" value="Unassembled WGS sequence"/>
</dbReference>
<dbReference type="EMBL" id="FQUQ01000009">
    <property type="protein sequence ID" value="SHG97383.1"/>
    <property type="molecule type" value="Genomic_DNA"/>
</dbReference>
<protein>
    <recommendedName>
        <fullName evidence="2">DUF4397 domain-containing protein</fullName>
    </recommendedName>
</protein>
<dbReference type="PROSITE" id="PS51257">
    <property type="entry name" value="PROKAR_LIPOPROTEIN"/>
    <property type="match status" value="1"/>
</dbReference>
<keyword evidence="4" id="KW-1185">Reference proteome</keyword>
<dbReference type="Pfam" id="PF14344">
    <property type="entry name" value="DUF4397"/>
    <property type="match status" value="1"/>
</dbReference>
<proteinExistence type="predicted"/>
<dbReference type="InterPro" id="IPR025510">
    <property type="entry name" value="DUF4397"/>
</dbReference>
<accession>A0A1M5P841</accession>
<sequence>MKRNFLLSAVLLLSIFIYSCDKTDIQTIDGPAKGTSVKFFNFAVNSPVVNYYANDTKVTAAVSTTGAESGTTGLGYAAVYPATNAYAILPGGSYDLKATRPSTAAADPKLVINKLTANLEEGKNYSLYMCGFYNTTAKSSDAFILEDILPPIDSSAAYVRFVHTSPNANPVDMIMQDRTSKAEIVIGTNRSYKSATTFVKVPQAVYDLILRYPGSPTNVYSRTEVSVTKSNTYTFTLRGDINVGGTTATNRTFIDSTPNR</sequence>
<gene>
    <name evidence="3" type="ORF">SAMN04488522_10928</name>
</gene>
<dbReference type="RefSeq" id="WP_073238538.1">
    <property type="nucleotide sequence ID" value="NZ_FQUQ01000009.1"/>
</dbReference>
<organism evidence="3 4">
    <name type="scientific">Pedobacter caeni</name>
    <dbReference type="NCBI Taxonomy" id="288992"/>
    <lineage>
        <taxon>Bacteria</taxon>
        <taxon>Pseudomonadati</taxon>
        <taxon>Bacteroidota</taxon>
        <taxon>Sphingobacteriia</taxon>
        <taxon>Sphingobacteriales</taxon>
        <taxon>Sphingobacteriaceae</taxon>
        <taxon>Pedobacter</taxon>
    </lineage>
</organism>
<reference evidence="4" key="1">
    <citation type="submission" date="2016-11" db="EMBL/GenBank/DDBJ databases">
        <authorList>
            <person name="Varghese N."/>
            <person name="Submissions S."/>
        </authorList>
    </citation>
    <scope>NUCLEOTIDE SEQUENCE [LARGE SCALE GENOMIC DNA]</scope>
    <source>
        <strain evidence="4">DSM 16990</strain>
    </source>
</reference>
<feature type="domain" description="DUF4397" evidence="2">
    <location>
        <begin position="36"/>
        <end position="173"/>
    </location>
</feature>
<feature type="signal peptide" evidence="1">
    <location>
        <begin position="1"/>
        <end position="19"/>
    </location>
</feature>
<evidence type="ECO:0000256" key="1">
    <source>
        <dbReference type="SAM" id="SignalP"/>
    </source>
</evidence>